<dbReference type="EMBL" id="FRCX01000003">
    <property type="protein sequence ID" value="SHM88389.1"/>
    <property type="molecule type" value="Genomic_DNA"/>
</dbReference>
<organism evidence="2 3">
    <name type="scientific">Duganella sacchari</name>
    <dbReference type="NCBI Taxonomy" id="551987"/>
    <lineage>
        <taxon>Bacteria</taxon>
        <taxon>Pseudomonadati</taxon>
        <taxon>Pseudomonadota</taxon>
        <taxon>Betaproteobacteria</taxon>
        <taxon>Burkholderiales</taxon>
        <taxon>Oxalobacteraceae</taxon>
        <taxon>Telluria group</taxon>
        <taxon>Duganella</taxon>
    </lineage>
</organism>
<dbReference type="InterPro" id="IPR029058">
    <property type="entry name" value="AB_hydrolase_fold"/>
</dbReference>
<feature type="signal peptide" evidence="1">
    <location>
        <begin position="1"/>
        <end position="16"/>
    </location>
</feature>
<dbReference type="PANTHER" id="PTHR42972:SF8">
    <property type="entry name" value="POLYHYDROXYBUTYRATE DEPOLYMERASE"/>
    <property type="match status" value="1"/>
</dbReference>
<name>A0A1M7MC58_9BURK</name>
<proteinExistence type="predicted"/>
<dbReference type="RefSeq" id="WP_229255635.1">
    <property type="nucleotide sequence ID" value="NZ_FRCX01000003.1"/>
</dbReference>
<reference evidence="3" key="1">
    <citation type="submission" date="2016-11" db="EMBL/GenBank/DDBJ databases">
        <authorList>
            <person name="Varghese N."/>
            <person name="Submissions S."/>
        </authorList>
    </citation>
    <scope>NUCLEOTIDE SEQUENCE [LARGE SCALE GENOMIC DNA]</scope>
    <source>
        <strain evidence="3">Sac-22</strain>
    </source>
</reference>
<sequence length="342" mass="37163">MRILLLMLLWISTAHAQLVSLPAMRAGQVSVSGLSSGAYMAVQFEVAFSRSVIGAGIIAGGPYFCAQGSVLTATTSCSCSNDLLPCRVRAGGTRVPDLIAMTDWFAAAQTIDPTSAMASHRVWLFSGSADSIVPPTVMNDLHTYYRHYISAGHISYKRNLNAEHAMPTNSYGNSCLTLGTPYINNCNYDAAGELLSWIYGPLNARNEGALSGQFIAFDQSEFIAVPSWHGMADFGYLYVPAACNSDSAGCKLHIVFHGCLQDPDTIGATFVRYAGYNAWADSNRMLVLYPQATATYANPNACWDWFAYDDTRYAQKSGRQMAAVKRMVDRLTGLICRPGRCT</sequence>
<evidence type="ECO:0000313" key="3">
    <source>
        <dbReference type="Proteomes" id="UP000184339"/>
    </source>
</evidence>
<keyword evidence="3" id="KW-1185">Reference proteome</keyword>
<dbReference type="STRING" id="551987.SAMN05192549_103112"/>
<gene>
    <name evidence="2" type="ORF">SAMN05192549_103112</name>
</gene>
<keyword evidence="1" id="KW-0732">Signal</keyword>
<evidence type="ECO:0000313" key="2">
    <source>
        <dbReference type="EMBL" id="SHM88389.1"/>
    </source>
</evidence>
<dbReference type="Proteomes" id="UP000184339">
    <property type="component" value="Unassembled WGS sequence"/>
</dbReference>
<dbReference type="SUPFAM" id="SSF53474">
    <property type="entry name" value="alpha/beta-Hydrolases"/>
    <property type="match status" value="1"/>
</dbReference>
<dbReference type="AlphaFoldDB" id="A0A1M7MC58"/>
<dbReference type="Gene3D" id="3.40.50.1820">
    <property type="entry name" value="alpha/beta hydrolase"/>
    <property type="match status" value="2"/>
</dbReference>
<feature type="chain" id="PRO_5013065412" evidence="1">
    <location>
        <begin position="17"/>
        <end position="342"/>
    </location>
</feature>
<protein>
    <submittedName>
        <fullName evidence="2">Esterase PHB depolymerase</fullName>
    </submittedName>
</protein>
<dbReference type="PANTHER" id="PTHR42972">
    <property type="entry name" value="TOL-PAL SYSTEM PROTEIN TOLB"/>
    <property type="match status" value="1"/>
</dbReference>
<accession>A0A1M7MC58</accession>
<evidence type="ECO:0000256" key="1">
    <source>
        <dbReference type="SAM" id="SignalP"/>
    </source>
</evidence>